<organism evidence="4 5">
    <name type="scientific">Gymnopus androsaceus JB14</name>
    <dbReference type="NCBI Taxonomy" id="1447944"/>
    <lineage>
        <taxon>Eukaryota</taxon>
        <taxon>Fungi</taxon>
        <taxon>Dikarya</taxon>
        <taxon>Basidiomycota</taxon>
        <taxon>Agaricomycotina</taxon>
        <taxon>Agaricomycetes</taxon>
        <taxon>Agaricomycetidae</taxon>
        <taxon>Agaricales</taxon>
        <taxon>Marasmiineae</taxon>
        <taxon>Omphalotaceae</taxon>
        <taxon>Gymnopus</taxon>
    </lineage>
</organism>
<feature type="repeat" description="WD" evidence="3">
    <location>
        <begin position="104"/>
        <end position="145"/>
    </location>
</feature>
<dbReference type="OrthoDB" id="6262491at2759"/>
<keyword evidence="1 3" id="KW-0853">WD repeat</keyword>
<dbReference type="PROSITE" id="PS50294">
    <property type="entry name" value="WD_REPEATS_REGION"/>
    <property type="match status" value="2"/>
</dbReference>
<dbReference type="InterPro" id="IPR036322">
    <property type="entry name" value="WD40_repeat_dom_sf"/>
</dbReference>
<name>A0A6A4GW10_9AGAR</name>
<reference evidence="4" key="1">
    <citation type="journal article" date="2019" name="Environ. Microbiol.">
        <title>Fungal ecological strategies reflected in gene transcription - a case study of two litter decomposers.</title>
        <authorList>
            <person name="Barbi F."/>
            <person name="Kohler A."/>
            <person name="Barry K."/>
            <person name="Baskaran P."/>
            <person name="Daum C."/>
            <person name="Fauchery L."/>
            <person name="Ihrmark K."/>
            <person name="Kuo A."/>
            <person name="LaButti K."/>
            <person name="Lipzen A."/>
            <person name="Morin E."/>
            <person name="Grigoriev I.V."/>
            <person name="Henrissat B."/>
            <person name="Lindahl B."/>
            <person name="Martin F."/>
        </authorList>
    </citation>
    <scope>NUCLEOTIDE SEQUENCE</scope>
    <source>
        <strain evidence="4">JB14</strain>
    </source>
</reference>
<dbReference type="Pfam" id="PF00400">
    <property type="entry name" value="WD40"/>
    <property type="match status" value="2"/>
</dbReference>
<evidence type="ECO:0000256" key="2">
    <source>
        <dbReference type="ARBA" id="ARBA00022737"/>
    </source>
</evidence>
<proteinExistence type="predicted"/>
<sequence length="166" mass="17946">MLTPANEALAGFVCSEAVPSGDVLIIKYNYDQSSVLPLTWFLMQAMAFCKDATYQNIGDPLEGHDDCVRAVTFSPDGTKIVSGSNDKTIRIWNATTSAQIGDPIEGHDDWVYSVAFSPDGTRIVSGSHDKILRIWDATTGAQIGDPLEGHTDWVNPVAFSPDGARI</sequence>
<feature type="repeat" description="WD" evidence="3">
    <location>
        <begin position="61"/>
        <end position="102"/>
    </location>
</feature>
<dbReference type="AlphaFoldDB" id="A0A6A4GW10"/>
<dbReference type="PANTHER" id="PTHR19848:SF8">
    <property type="entry name" value="F-BOX AND WD REPEAT DOMAIN CONTAINING 7"/>
    <property type="match status" value="1"/>
</dbReference>
<dbReference type="PROSITE" id="PS00678">
    <property type="entry name" value="WD_REPEATS_1"/>
    <property type="match status" value="2"/>
</dbReference>
<keyword evidence="2" id="KW-0677">Repeat</keyword>
<dbReference type="PANTHER" id="PTHR19848">
    <property type="entry name" value="WD40 REPEAT PROTEIN"/>
    <property type="match status" value="1"/>
</dbReference>
<dbReference type="InterPro" id="IPR015943">
    <property type="entry name" value="WD40/YVTN_repeat-like_dom_sf"/>
</dbReference>
<evidence type="ECO:0000256" key="3">
    <source>
        <dbReference type="PROSITE-ProRule" id="PRU00221"/>
    </source>
</evidence>
<dbReference type="EMBL" id="ML769673">
    <property type="protein sequence ID" value="KAE9390029.1"/>
    <property type="molecule type" value="Genomic_DNA"/>
</dbReference>
<dbReference type="InterPro" id="IPR001680">
    <property type="entry name" value="WD40_rpt"/>
</dbReference>
<evidence type="ECO:0000313" key="4">
    <source>
        <dbReference type="EMBL" id="KAE9390029.1"/>
    </source>
</evidence>
<dbReference type="Proteomes" id="UP000799118">
    <property type="component" value="Unassembled WGS sequence"/>
</dbReference>
<dbReference type="Gene3D" id="2.130.10.10">
    <property type="entry name" value="YVTN repeat-like/Quinoprotein amine dehydrogenase"/>
    <property type="match status" value="1"/>
</dbReference>
<accession>A0A6A4GW10</accession>
<evidence type="ECO:0000313" key="5">
    <source>
        <dbReference type="Proteomes" id="UP000799118"/>
    </source>
</evidence>
<dbReference type="SMART" id="SM00320">
    <property type="entry name" value="WD40"/>
    <property type="match status" value="2"/>
</dbReference>
<dbReference type="SUPFAM" id="SSF50978">
    <property type="entry name" value="WD40 repeat-like"/>
    <property type="match status" value="1"/>
</dbReference>
<dbReference type="PROSITE" id="PS50082">
    <property type="entry name" value="WD_REPEATS_2"/>
    <property type="match status" value="2"/>
</dbReference>
<gene>
    <name evidence="4" type="ORF">BT96DRAFT_1002695</name>
</gene>
<keyword evidence="5" id="KW-1185">Reference proteome</keyword>
<dbReference type="InterPro" id="IPR019775">
    <property type="entry name" value="WD40_repeat_CS"/>
</dbReference>
<evidence type="ECO:0000256" key="1">
    <source>
        <dbReference type="ARBA" id="ARBA00022574"/>
    </source>
</evidence>
<protein>
    <submittedName>
        <fullName evidence="4">WD40 repeat-like protein</fullName>
    </submittedName>
</protein>
<feature type="non-terminal residue" evidence="4">
    <location>
        <position position="166"/>
    </location>
</feature>